<keyword evidence="3" id="KW-1185">Reference proteome</keyword>
<evidence type="ECO:0000256" key="1">
    <source>
        <dbReference type="SAM" id="MobiDB-lite"/>
    </source>
</evidence>
<evidence type="ECO:0000313" key="3">
    <source>
        <dbReference type="Proteomes" id="UP000587462"/>
    </source>
</evidence>
<sequence>MPAVHHLSPEPGTVHGQFDRSLPPVLEIDPGDTVIFRTLDGSWGENGERLFGLPGFAPRPKPWIGHALCGPVRVRGAHPGNVLEVEINTVRPGSWGWTAAGPREQRLRRGLNAGREVLIGWRLDTAAGLARDAHGLGLTLPLRPFMGVLGNAPAAPGPHETRHPRRVGGNLDCRELVPGSRLRLPVEVDGALFSVGDGHAVQGDGELASTALECPMDEVSLTFRLLPGPAPARPQASTPAGEIFLGLGQGLDEAVQDAADQAVDFLARRLGIGTPEAIVVAGLAVQLRVTQVANGTVGAHALITPDVLVHLG</sequence>
<dbReference type="Proteomes" id="UP000587462">
    <property type="component" value="Unassembled WGS sequence"/>
</dbReference>
<dbReference type="EMBL" id="JABBXF010000049">
    <property type="protein sequence ID" value="NVK80256.1"/>
    <property type="molecule type" value="Genomic_DNA"/>
</dbReference>
<dbReference type="PANTHER" id="PTHR31891:SF1">
    <property type="entry name" value="FORMAMIDASE C869.04-RELATED"/>
    <property type="match status" value="1"/>
</dbReference>
<accession>A0A7Y7B747</accession>
<comment type="caution">
    <text evidence="2">The sequence shown here is derived from an EMBL/GenBank/DDBJ whole genome shotgun (WGS) entry which is preliminary data.</text>
</comment>
<dbReference type="Gene3D" id="2.60.120.580">
    <property type="entry name" value="Acetamidase/Formamidase-like domains"/>
    <property type="match status" value="2"/>
</dbReference>
<dbReference type="InterPro" id="IPR004304">
    <property type="entry name" value="FmdA_AmdA"/>
</dbReference>
<gene>
    <name evidence="2" type="ORF">HG542_21705</name>
</gene>
<dbReference type="PANTHER" id="PTHR31891">
    <property type="entry name" value="FORMAMIDASE C869.04-RELATED"/>
    <property type="match status" value="1"/>
</dbReference>
<proteinExistence type="predicted"/>
<name>A0A7Y7B747_STRMO</name>
<dbReference type="Gene3D" id="3.10.28.20">
    <property type="entry name" value="Acetamidase/Formamidase-like domains"/>
    <property type="match status" value="1"/>
</dbReference>
<evidence type="ECO:0000313" key="2">
    <source>
        <dbReference type="EMBL" id="NVK80256.1"/>
    </source>
</evidence>
<dbReference type="RefSeq" id="WP_171083988.1">
    <property type="nucleotide sequence ID" value="NZ_BNBU01000008.1"/>
</dbReference>
<dbReference type="AlphaFoldDB" id="A0A7Y7B747"/>
<dbReference type="SUPFAM" id="SSF141130">
    <property type="entry name" value="Acetamidase/Formamidase-like"/>
    <property type="match status" value="1"/>
</dbReference>
<protein>
    <submittedName>
        <fullName evidence="2">Acetamidase/formamidase family protein</fullName>
    </submittedName>
</protein>
<organism evidence="2 3">
    <name type="scientific">Streptomyces morookaense</name>
    <name type="common">Streptoverticillium morookaense</name>
    <dbReference type="NCBI Taxonomy" id="1970"/>
    <lineage>
        <taxon>Bacteria</taxon>
        <taxon>Bacillati</taxon>
        <taxon>Actinomycetota</taxon>
        <taxon>Actinomycetes</taxon>
        <taxon>Kitasatosporales</taxon>
        <taxon>Streptomycetaceae</taxon>
        <taxon>Streptomyces</taxon>
    </lineage>
</organism>
<dbReference type="GO" id="GO:0016811">
    <property type="term" value="F:hydrolase activity, acting on carbon-nitrogen (but not peptide) bonds, in linear amides"/>
    <property type="evidence" value="ECO:0007669"/>
    <property type="project" value="InterPro"/>
</dbReference>
<dbReference type="Pfam" id="PF03069">
    <property type="entry name" value="FmdA_AmdA"/>
    <property type="match status" value="2"/>
</dbReference>
<reference evidence="2 3" key="1">
    <citation type="submission" date="2020-04" db="EMBL/GenBank/DDBJ databases">
        <title>Draft Genome Sequence of Streptomyces morookaense DSM 40503, an 8-azaguanine-producing strain.</title>
        <authorList>
            <person name="Qi J."/>
            <person name="Gao J.-M."/>
        </authorList>
    </citation>
    <scope>NUCLEOTIDE SEQUENCE [LARGE SCALE GENOMIC DNA]</scope>
    <source>
        <strain evidence="2 3">DSM 40503</strain>
    </source>
</reference>
<feature type="region of interest" description="Disordered" evidence="1">
    <location>
        <begin position="1"/>
        <end position="21"/>
    </location>
</feature>